<reference evidence="1" key="2">
    <citation type="journal article" date="2015" name="Fish Shellfish Immunol.">
        <title>Early steps in the European eel (Anguilla anguilla)-Vibrio vulnificus interaction in the gills: Role of the RtxA13 toxin.</title>
        <authorList>
            <person name="Callol A."/>
            <person name="Pajuelo D."/>
            <person name="Ebbesson L."/>
            <person name="Teles M."/>
            <person name="MacKenzie S."/>
            <person name="Amaro C."/>
        </authorList>
    </citation>
    <scope>NUCLEOTIDE SEQUENCE</scope>
</reference>
<protein>
    <submittedName>
        <fullName evidence="1">Uncharacterized protein</fullName>
    </submittedName>
</protein>
<proteinExistence type="predicted"/>
<evidence type="ECO:0000313" key="1">
    <source>
        <dbReference type="EMBL" id="JAH99990.1"/>
    </source>
</evidence>
<dbReference type="AlphaFoldDB" id="A0A0E9XDS4"/>
<reference evidence="1" key="1">
    <citation type="submission" date="2014-11" db="EMBL/GenBank/DDBJ databases">
        <authorList>
            <person name="Amaro Gonzalez C."/>
        </authorList>
    </citation>
    <scope>NUCLEOTIDE SEQUENCE</scope>
</reference>
<sequence>MLVVKDVLVHAAIDLTSVSPVMCLACVNIFRTKCLSRIHMILSEVSNCPFICELDWEHDFNEHTFSLPC</sequence>
<dbReference type="EMBL" id="GBXM01008587">
    <property type="protein sequence ID" value="JAH99990.1"/>
    <property type="molecule type" value="Transcribed_RNA"/>
</dbReference>
<name>A0A0E9XDS4_ANGAN</name>
<accession>A0A0E9XDS4</accession>
<organism evidence="1">
    <name type="scientific">Anguilla anguilla</name>
    <name type="common">European freshwater eel</name>
    <name type="synonym">Muraena anguilla</name>
    <dbReference type="NCBI Taxonomy" id="7936"/>
    <lineage>
        <taxon>Eukaryota</taxon>
        <taxon>Metazoa</taxon>
        <taxon>Chordata</taxon>
        <taxon>Craniata</taxon>
        <taxon>Vertebrata</taxon>
        <taxon>Euteleostomi</taxon>
        <taxon>Actinopterygii</taxon>
        <taxon>Neopterygii</taxon>
        <taxon>Teleostei</taxon>
        <taxon>Anguilliformes</taxon>
        <taxon>Anguillidae</taxon>
        <taxon>Anguilla</taxon>
    </lineage>
</organism>